<accession>A0A090T986</accession>
<name>A0A090T986_9VIBR</name>
<protein>
    <submittedName>
        <fullName evidence="1">Uncharacterized protein</fullName>
    </submittedName>
</protein>
<dbReference type="AlphaFoldDB" id="A0A090T986"/>
<sequence>MGRVPIMMLCATLLLGCGEKETTQPPIKDVTVVTGLQPGASLLYLADAAEQFKKQNLNLSIEPNQVGNWH</sequence>
<dbReference type="PROSITE" id="PS51257">
    <property type="entry name" value="PROKAR_LIPOPROTEIN"/>
    <property type="match status" value="1"/>
</dbReference>
<proteinExistence type="predicted"/>
<gene>
    <name evidence="1" type="ORF">JCM19240_2579</name>
</gene>
<dbReference type="OrthoDB" id="5886905at2"/>
<evidence type="ECO:0000313" key="2">
    <source>
        <dbReference type="Proteomes" id="UP000029224"/>
    </source>
</evidence>
<keyword evidence="2" id="KW-1185">Reference proteome</keyword>
<dbReference type="Proteomes" id="UP000029224">
    <property type="component" value="Unassembled WGS sequence"/>
</dbReference>
<reference evidence="1 2" key="1">
    <citation type="submission" date="2014-09" db="EMBL/GenBank/DDBJ databases">
        <title>Vibrio maritimus JCM 19240. (C210) whole genome shotgun sequence.</title>
        <authorList>
            <person name="Sawabe T."/>
            <person name="Meirelles P."/>
            <person name="Nakanishi M."/>
            <person name="Sayaka M."/>
            <person name="Hattori M."/>
            <person name="Ohkuma M."/>
        </authorList>
    </citation>
    <scope>NUCLEOTIDE SEQUENCE [LARGE SCALE GENOMIC DNA]</scope>
    <source>
        <strain evidence="1 2">JCM 19240</strain>
    </source>
</reference>
<organism evidence="1 2">
    <name type="scientific">Vibrio maritimus</name>
    <dbReference type="NCBI Taxonomy" id="990268"/>
    <lineage>
        <taxon>Bacteria</taxon>
        <taxon>Pseudomonadati</taxon>
        <taxon>Pseudomonadota</taxon>
        <taxon>Gammaproteobacteria</taxon>
        <taxon>Vibrionales</taxon>
        <taxon>Vibrionaceae</taxon>
        <taxon>Vibrio</taxon>
    </lineage>
</organism>
<evidence type="ECO:0000313" key="1">
    <source>
        <dbReference type="EMBL" id="GAL36510.1"/>
    </source>
</evidence>
<dbReference type="EMBL" id="BBMT01000011">
    <property type="protein sequence ID" value="GAL36510.1"/>
    <property type="molecule type" value="Genomic_DNA"/>
</dbReference>
<reference evidence="1 2" key="2">
    <citation type="submission" date="2014-09" db="EMBL/GenBank/DDBJ databases">
        <authorList>
            <consortium name="NBRP consortium"/>
            <person name="Sawabe T."/>
            <person name="Meirelles P."/>
            <person name="Nakanishi M."/>
            <person name="Sayaka M."/>
            <person name="Hattori M."/>
            <person name="Ohkuma M."/>
        </authorList>
    </citation>
    <scope>NUCLEOTIDE SEQUENCE [LARGE SCALE GENOMIC DNA]</scope>
    <source>
        <strain evidence="1 2">JCM 19240</strain>
    </source>
</reference>
<comment type="caution">
    <text evidence="1">The sequence shown here is derived from an EMBL/GenBank/DDBJ whole genome shotgun (WGS) entry which is preliminary data.</text>
</comment>